<organism evidence="1 2">
    <name type="scientific">Elysia marginata</name>
    <dbReference type="NCBI Taxonomy" id="1093978"/>
    <lineage>
        <taxon>Eukaryota</taxon>
        <taxon>Metazoa</taxon>
        <taxon>Spiralia</taxon>
        <taxon>Lophotrochozoa</taxon>
        <taxon>Mollusca</taxon>
        <taxon>Gastropoda</taxon>
        <taxon>Heterobranchia</taxon>
        <taxon>Euthyneura</taxon>
        <taxon>Panpulmonata</taxon>
        <taxon>Sacoglossa</taxon>
        <taxon>Placobranchoidea</taxon>
        <taxon>Plakobranchidae</taxon>
        <taxon>Elysia</taxon>
    </lineage>
</organism>
<dbReference type="Proteomes" id="UP000762676">
    <property type="component" value="Unassembled WGS sequence"/>
</dbReference>
<gene>
    <name evidence="1" type="ORF">ElyMa_005578400</name>
</gene>
<reference evidence="1 2" key="1">
    <citation type="journal article" date="2021" name="Elife">
        <title>Chloroplast acquisition without the gene transfer in kleptoplastic sea slugs, Plakobranchus ocellatus.</title>
        <authorList>
            <person name="Maeda T."/>
            <person name="Takahashi S."/>
            <person name="Yoshida T."/>
            <person name="Shimamura S."/>
            <person name="Takaki Y."/>
            <person name="Nagai Y."/>
            <person name="Toyoda A."/>
            <person name="Suzuki Y."/>
            <person name="Arimoto A."/>
            <person name="Ishii H."/>
            <person name="Satoh N."/>
            <person name="Nishiyama T."/>
            <person name="Hasebe M."/>
            <person name="Maruyama T."/>
            <person name="Minagawa J."/>
            <person name="Obokata J."/>
            <person name="Shigenobu S."/>
        </authorList>
    </citation>
    <scope>NUCLEOTIDE SEQUENCE [LARGE SCALE GENOMIC DNA]</scope>
</reference>
<sequence length="94" mass="10710">MKIRRNSRNHALWARSGRRSPLEKIQDGILKTYIYTDALMGPLSQSSSIFRKIGALWVLFRQTLSSSPRKVSSFSVDHGALTKTKVYRDKQSIA</sequence>
<comment type="caution">
    <text evidence="1">The sequence shown here is derived from an EMBL/GenBank/DDBJ whole genome shotgun (WGS) entry which is preliminary data.</text>
</comment>
<evidence type="ECO:0000313" key="2">
    <source>
        <dbReference type="Proteomes" id="UP000762676"/>
    </source>
</evidence>
<protein>
    <submittedName>
        <fullName evidence="1">Uncharacterized protein</fullName>
    </submittedName>
</protein>
<evidence type="ECO:0000313" key="1">
    <source>
        <dbReference type="EMBL" id="GFR67226.1"/>
    </source>
</evidence>
<accession>A0AAV4F356</accession>
<proteinExistence type="predicted"/>
<dbReference type="AlphaFoldDB" id="A0AAV4F356"/>
<keyword evidence="2" id="KW-1185">Reference proteome</keyword>
<name>A0AAV4F356_9GAST</name>
<dbReference type="EMBL" id="BMAT01011131">
    <property type="protein sequence ID" value="GFR67226.1"/>
    <property type="molecule type" value="Genomic_DNA"/>
</dbReference>